<evidence type="ECO:0000256" key="1">
    <source>
        <dbReference type="ARBA" id="ARBA00022723"/>
    </source>
</evidence>
<dbReference type="Proteomes" id="UP000887567">
    <property type="component" value="Unplaced"/>
</dbReference>
<dbReference type="AlphaFoldDB" id="A0A913YU91"/>
<dbReference type="EnsemblMetazoa" id="XM_028662973.1">
    <property type="protein sequence ID" value="XP_028518774.1"/>
    <property type="gene ID" value="LOC114576395"/>
</dbReference>
<evidence type="ECO:0000313" key="6">
    <source>
        <dbReference type="EnsemblMetazoa" id="XP_028518774.1"/>
    </source>
</evidence>
<organism evidence="6 7">
    <name type="scientific">Exaiptasia diaphana</name>
    <name type="common">Tropical sea anemone</name>
    <name type="synonym">Aiptasia pulchella</name>
    <dbReference type="NCBI Taxonomy" id="2652724"/>
    <lineage>
        <taxon>Eukaryota</taxon>
        <taxon>Metazoa</taxon>
        <taxon>Cnidaria</taxon>
        <taxon>Anthozoa</taxon>
        <taxon>Hexacorallia</taxon>
        <taxon>Actiniaria</taxon>
        <taxon>Aiptasiidae</taxon>
        <taxon>Exaiptasia</taxon>
    </lineage>
</organism>
<feature type="domain" description="MYND-type" evidence="5">
    <location>
        <begin position="6"/>
        <end position="43"/>
    </location>
</feature>
<protein>
    <recommendedName>
        <fullName evidence="5">MYND-type domain-containing protein</fullName>
    </recommendedName>
</protein>
<evidence type="ECO:0000256" key="4">
    <source>
        <dbReference type="PROSITE-ProRule" id="PRU00134"/>
    </source>
</evidence>
<dbReference type="PROSITE" id="PS01360">
    <property type="entry name" value="ZF_MYND_1"/>
    <property type="match status" value="1"/>
</dbReference>
<dbReference type="GO" id="GO:0000981">
    <property type="term" value="F:DNA-binding transcription factor activity, RNA polymerase II-specific"/>
    <property type="evidence" value="ECO:0007669"/>
    <property type="project" value="TreeGrafter"/>
</dbReference>
<evidence type="ECO:0000256" key="3">
    <source>
        <dbReference type="ARBA" id="ARBA00022833"/>
    </source>
</evidence>
<accession>A0A913YU91</accession>
<dbReference type="InterPro" id="IPR024119">
    <property type="entry name" value="TF_DEAF-1"/>
</dbReference>
<keyword evidence="1" id="KW-0479">Metal-binding</keyword>
<dbReference type="InterPro" id="IPR002893">
    <property type="entry name" value="Znf_MYND"/>
</dbReference>
<keyword evidence="3" id="KW-0862">Zinc</keyword>
<proteinExistence type="predicted"/>
<dbReference type="GO" id="GO:0005634">
    <property type="term" value="C:nucleus"/>
    <property type="evidence" value="ECO:0007669"/>
    <property type="project" value="TreeGrafter"/>
</dbReference>
<evidence type="ECO:0000259" key="5">
    <source>
        <dbReference type="PROSITE" id="PS50865"/>
    </source>
</evidence>
<dbReference type="PROSITE" id="PS50865">
    <property type="entry name" value="ZF_MYND_2"/>
    <property type="match status" value="1"/>
</dbReference>
<reference evidence="6" key="1">
    <citation type="submission" date="2022-11" db="UniProtKB">
        <authorList>
            <consortium name="EnsemblMetazoa"/>
        </authorList>
    </citation>
    <scope>IDENTIFICATION</scope>
</reference>
<dbReference type="KEGG" id="epa:114576395"/>
<dbReference type="PANTHER" id="PTHR10237">
    <property type="entry name" value="DEFORMED EPIDERMAL AUTOREGULATORY FACTOR 1 HOMOLOG SUPPRESSIN"/>
    <property type="match status" value="1"/>
</dbReference>
<evidence type="ECO:0000256" key="2">
    <source>
        <dbReference type="ARBA" id="ARBA00022771"/>
    </source>
</evidence>
<dbReference type="OrthoDB" id="3169036at2759"/>
<dbReference type="SUPFAM" id="SSF144232">
    <property type="entry name" value="HIT/MYND zinc finger-like"/>
    <property type="match status" value="1"/>
</dbReference>
<keyword evidence="2 4" id="KW-0863">Zinc-finger</keyword>
<dbReference type="Pfam" id="PF01753">
    <property type="entry name" value="zf-MYND"/>
    <property type="match status" value="1"/>
</dbReference>
<keyword evidence="7" id="KW-1185">Reference proteome</keyword>
<dbReference type="RefSeq" id="XP_028518774.1">
    <property type="nucleotide sequence ID" value="XM_028662973.1"/>
</dbReference>
<sequence length="223" mass="25824">MAPGRCYNCQKNCDTKRCTGCQQASYCSKTCQRTHWHKHKENCIQADSSVHELSKVCLWDIFPARWSAVSRDYGFDNVRIFHQDVLWSSENMTAETILLGTFQLIIKDVGNLEFGDTIYVFNAIDASKKMIVKAVENNELDDFIHRYIRNVLSRHGKASPKYLFGWIWNRLVIGPTRTDGLTEQQIQEMRQKIYNKYYGSVNSPNCCCLTLRQAPIVEHPSRC</sequence>
<evidence type="ECO:0000313" key="7">
    <source>
        <dbReference type="Proteomes" id="UP000887567"/>
    </source>
</evidence>
<dbReference type="GO" id="GO:0008270">
    <property type="term" value="F:zinc ion binding"/>
    <property type="evidence" value="ECO:0007669"/>
    <property type="project" value="UniProtKB-KW"/>
</dbReference>
<dbReference type="Gene3D" id="6.10.140.2220">
    <property type="match status" value="1"/>
</dbReference>
<name>A0A913YU91_EXADI</name>
<dbReference type="GeneID" id="114576395"/>
<dbReference type="PANTHER" id="PTHR10237:SF14">
    <property type="entry name" value="MYND-TYPE DOMAIN-CONTAINING PROTEIN"/>
    <property type="match status" value="1"/>
</dbReference>